<dbReference type="Pfam" id="PF16859">
    <property type="entry name" value="TetR_C_11"/>
    <property type="match status" value="1"/>
</dbReference>
<accession>A0ABT1KEJ3</accession>
<keyword evidence="3" id="KW-0804">Transcription</keyword>
<organism evidence="6 7">
    <name type="scientific">Nonomuraea roseoviolacea subsp. carminata</name>
    <dbReference type="NCBI Taxonomy" id="160689"/>
    <lineage>
        <taxon>Bacteria</taxon>
        <taxon>Bacillati</taxon>
        <taxon>Actinomycetota</taxon>
        <taxon>Actinomycetes</taxon>
        <taxon>Streptosporangiales</taxon>
        <taxon>Streptosporangiaceae</taxon>
        <taxon>Nonomuraea</taxon>
    </lineage>
</organism>
<dbReference type="RefSeq" id="WP_253778860.1">
    <property type="nucleotide sequence ID" value="NZ_BAAAVE010000011.1"/>
</dbReference>
<dbReference type="PANTHER" id="PTHR30055:SF148">
    <property type="entry name" value="TETR-FAMILY TRANSCRIPTIONAL REGULATOR"/>
    <property type="match status" value="1"/>
</dbReference>
<dbReference type="SUPFAM" id="SSF46689">
    <property type="entry name" value="Homeodomain-like"/>
    <property type="match status" value="1"/>
</dbReference>
<dbReference type="InterPro" id="IPR011075">
    <property type="entry name" value="TetR_C"/>
</dbReference>
<comment type="caution">
    <text evidence="6">The sequence shown here is derived from an EMBL/GenBank/DDBJ whole genome shotgun (WGS) entry which is preliminary data.</text>
</comment>
<dbReference type="InterPro" id="IPR036271">
    <property type="entry name" value="Tet_transcr_reg_TetR-rel_C_sf"/>
</dbReference>
<protein>
    <submittedName>
        <fullName evidence="6">AcrR family transcriptional regulator</fullName>
    </submittedName>
</protein>
<evidence type="ECO:0000256" key="3">
    <source>
        <dbReference type="ARBA" id="ARBA00023163"/>
    </source>
</evidence>
<evidence type="ECO:0000256" key="4">
    <source>
        <dbReference type="PROSITE-ProRule" id="PRU00335"/>
    </source>
</evidence>
<dbReference type="InterPro" id="IPR009057">
    <property type="entry name" value="Homeodomain-like_sf"/>
</dbReference>
<dbReference type="InterPro" id="IPR050109">
    <property type="entry name" value="HTH-type_TetR-like_transc_reg"/>
</dbReference>
<evidence type="ECO:0000313" key="6">
    <source>
        <dbReference type="EMBL" id="MCP2351997.1"/>
    </source>
</evidence>
<dbReference type="Pfam" id="PF00440">
    <property type="entry name" value="TetR_N"/>
    <property type="match status" value="1"/>
</dbReference>
<feature type="DNA-binding region" description="H-T-H motif" evidence="4">
    <location>
        <begin position="41"/>
        <end position="60"/>
    </location>
</feature>
<dbReference type="InterPro" id="IPR023772">
    <property type="entry name" value="DNA-bd_HTH_TetR-type_CS"/>
</dbReference>
<evidence type="ECO:0000313" key="7">
    <source>
        <dbReference type="Proteomes" id="UP001320766"/>
    </source>
</evidence>
<dbReference type="PROSITE" id="PS01081">
    <property type="entry name" value="HTH_TETR_1"/>
    <property type="match status" value="1"/>
</dbReference>
<dbReference type="SUPFAM" id="SSF48498">
    <property type="entry name" value="Tetracyclin repressor-like, C-terminal domain"/>
    <property type="match status" value="1"/>
</dbReference>
<keyword evidence="1" id="KW-0805">Transcription regulation</keyword>
<feature type="domain" description="HTH tetR-type" evidence="5">
    <location>
        <begin position="18"/>
        <end position="78"/>
    </location>
</feature>
<evidence type="ECO:0000259" key="5">
    <source>
        <dbReference type="PROSITE" id="PS50977"/>
    </source>
</evidence>
<keyword evidence="2 4" id="KW-0238">DNA-binding</keyword>
<gene>
    <name evidence="6" type="ORF">HD595_008119</name>
</gene>
<dbReference type="Proteomes" id="UP001320766">
    <property type="component" value="Unassembled WGS sequence"/>
</dbReference>
<dbReference type="PROSITE" id="PS50977">
    <property type="entry name" value="HTH_TETR_2"/>
    <property type="match status" value="1"/>
</dbReference>
<dbReference type="Gene3D" id="1.10.10.60">
    <property type="entry name" value="Homeodomain-like"/>
    <property type="match status" value="1"/>
</dbReference>
<evidence type="ECO:0000256" key="2">
    <source>
        <dbReference type="ARBA" id="ARBA00023125"/>
    </source>
</evidence>
<evidence type="ECO:0000256" key="1">
    <source>
        <dbReference type="ARBA" id="ARBA00023015"/>
    </source>
</evidence>
<dbReference type="PANTHER" id="PTHR30055">
    <property type="entry name" value="HTH-TYPE TRANSCRIPTIONAL REGULATOR RUTR"/>
    <property type="match status" value="1"/>
</dbReference>
<reference evidence="6 7" key="1">
    <citation type="submission" date="2022-06" db="EMBL/GenBank/DDBJ databases">
        <title>Sequencing the genomes of 1000 actinobacteria strains.</title>
        <authorList>
            <person name="Klenk H.-P."/>
        </authorList>
    </citation>
    <scope>NUCLEOTIDE SEQUENCE [LARGE SCALE GENOMIC DNA]</scope>
    <source>
        <strain evidence="6 7">DSM 44170</strain>
    </source>
</reference>
<name>A0ABT1KEJ3_9ACTN</name>
<dbReference type="InterPro" id="IPR001647">
    <property type="entry name" value="HTH_TetR"/>
</dbReference>
<keyword evidence="7" id="KW-1185">Reference proteome</keyword>
<proteinExistence type="predicted"/>
<dbReference type="EMBL" id="JAMZEC010000001">
    <property type="protein sequence ID" value="MCP2351997.1"/>
    <property type="molecule type" value="Genomic_DNA"/>
</dbReference>
<dbReference type="Gene3D" id="1.10.357.10">
    <property type="entry name" value="Tetracycline Repressor, domain 2"/>
    <property type="match status" value="1"/>
</dbReference>
<sequence>MDRSTDPGPPRGGPVLQDSVTAAITSAFFEELAAVGYGRLSMEAVARRAGSGKAALYRRWPSKEAMTVDLVVQVSVRAADTPDTGTLRGDVLAFLTATDQALRHPLVSRILPDLLASAAYHPAIAAALGEEIGTARRRKVGAILRRAVERGELPEDADVDLGLDFMAGPLYWRTAIRRAPAGPDRIERLTDMIIAALGA</sequence>